<dbReference type="AlphaFoldDB" id="A0A0B7GWU6"/>
<sequence length="81" mass="9349">MQNSKRCLKESTQNCKIEALKLAATVNRNTKNQGVAVVPNRSDVLKQDYLQSFKTRRHNFAMDGKIMTLCLTLFIKLSWFI</sequence>
<evidence type="ECO:0000313" key="4">
    <source>
        <dbReference type="Proteomes" id="UP000323594"/>
    </source>
</evidence>
<reference evidence="2 4" key="3">
    <citation type="submission" date="2019-08" db="EMBL/GenBank/DDBJ databases">
        <authorList>
            <person name="Kuhnert P."/>
        </authorList>
    </citation>
    <scope>NUCLEOTIDE SEQUENCE [LARGE SCALE GENOMIC DNA]</scope>
    <source>
        <strain evidence="2 4">B36.5</strain>
    </source>
</reference>
<dbReference type="Proteomes" id="UP000323594">
    <property type="component" value="Chromosome"/>
</dbReference>
<evidence type="ECO:0000313" key="3">
    <source>
        <dbReference type="Proteomes" id="UP000042527"/>
    </source>
</evidence>
<dbReference type="EMBL" id="CP042817">
    <property type="protein sequence ID" value="QEJ98816.1"/>
    <property type="molecule type" value="Genomic_DNA"/>
</dbReference>
<accession>A0A0B7GWU6</accession>
<reference evidence="3" key="1">
    <citation type="submission" date="2015-01" db="EMBL/GenBank/DDBJ databases">
        <authorList>
            <person name="Manzoor Shahid"/>
            <person name="Zubair Saima"/>
        </authorList>
    </citation>
    <scope>NUCLEOTIDE SEQUENCE [LARGE SCALE GENOMIC DNA]</scope>
    <source>
        <strain evidence="3">V1</strain>
    </source>
</reference>
<gene>
    <name evidence="2" type="ORF">FUT82_12970</name>
    <name evidence="1" type="ORF">TPHV1_260006</name>
</gene>
<proteinExistence type="predicted"/>
<name>A0A0B7GWU6_TREPH</name>
<dbReference type="Proteomes" id="UP000042527">
    <property type="component" value="Unassembled WGS sequence"/>
</dbReference>
<evidence type="ECO:0000313" key="2">
    <source>
        <dbReference type="EMBL" id="QEJ98816.1"/>
    </source>
</evidence>
<reference evidence="1" key="2">
    <citation type="submission" date="2015-01" db="EMBL/GenBank/DDBJ databases">
        <authorList>
            <person name="Xiang T."/>
            <person name="Song Y."/>
            <person name="Huang L."/>
            <person name="Wang B."/>
            <person name="Wu P."/>
        </authorList>
    </citation>
    <scope>NUCLEOTIDE SEQUENCE [LARGE SCALE GENOMIC DNA]</scope>
    <source>
        <strain evidence="1">V1</strain>
    </source>
</reference>
<evidence type="ECO:0000313" key="1">
    <source>
        <dbReference type="EMBL" id="CEM62017.1"/>
    </source>
</evidence>
<organism evidence="1 3">
    <name type="scientific">Treponema phagedenis</name>
    <dbReference type="NCBI Taxonomy" id="162"/>
    <lineage>
        <taxon>Bacteria</taxon>
        <taxon>Pseudomonadati</taxon>
        <taxon>Spirochaetota</taxon>
        <taxon>Spirochaetia</taxon>
        <taxon>Spirochaetales</taxon>
        <taxon>Treponemataceae</taxon>
        <taxon>Treponema</taxon>
    </lineage>
</organism>
<protein>
    <submittedName>
        <fullName evidence="1">Uncharacterized protein</fullName>
    </submittedName>
</protein>
<keyword evidence="3" id="KW-1185">Reference proteome</keyword>
<dbReference type="EMBL" id="CDNC01000019">
    <property type="protein sequence ID" value="CEM62017.1"/>
    <property type="molecule type" value="Genomic_DNA"/>
</dbReference>